<dbReference type="EMBL" id="VFPU01000001">
    <property type="protein sequence ID" value="TQM95480.1"/>
    <property type="molecule type" value="Genomic_DNA"/>
</dbReference>
<evidence type="ECO:0000259" key="1">
    <source>
        <dbReference type="SMART" id="SM00421"/>
    </source>
</evidence>
<accession>A0A543KK65</accession>
<dbReference type="InterPro" id="IPR000792">
    <property type="entry name" value="Tscrpt_reg_LuxR_C"/>
</dbReference>
<comment type="caution">
    <text evidence="2">The sequence shown here is derived from an EMBL/GenBank/DDBJ whole genome shotgun (WGS) entry which is preliminary data.</text>
</comment>
<organism evidence="2 3">
    <name type="scientific">Ornithinimicrobium humiphilum</name>
    <dbReference type="NCBI Taxonomy" id="125288"/>
    <lineage>
        <taxon>Bacteria</taxon>
        <taxon>Bacillati</taxon>
        <taxon>Actinomycetota</taxon>
        <taxon>Actinomycetes</taxon>
        <taxon>Micrococcales</taxon>
        <taxon>Ornithinimicrobiaceae</taxon>
        <taxon>Ornithinimicrobium</taxon>
    </lineage>
</organism>
<dbReference type="Gene3D" id="1.10.10.10">
    <property type="entry name" value="Winged helix-like DNA-binding domain superfamily/Winged helix DNA-binding domain"/>
    <property type="match status" value="1"/>
</dbReference>
<dbReference type="GO" id="GO:0006355">
    <property type="term" value="P:regulation of DNA-templated transcription"/>
    <property type="evidence" value="ECO:0007669"/>
    <property type="project" value="InterPro"/>
</dbReference>
<reference evidence="2 3" key="1">
    <citation type="submission" date="2019-06" db="EMBL/GenBank/DDBJ databases">
        <title>Sequencing the genomes of 1000 actinobacteria strains.</title>
        <authorList>
            <person name="Klenk H.-P."/>
        </authorList>
    </citation>
    <scope>NUCLEOTIDE SEQUENCE [LARGE SCALE GENOMIC DNA]</scope>
    <source>
        <strain evidence="2 3">DSM 12362</strain>
    </source>
</reference>
<dbReference type="SUPFAM" id="SSF46894">
    <property type="entry name" value="C-terminal effector domain of the bipartite response regulators"/>
    <property type="match status" value="1"/>
</dbReference>
<dbReference type="Proteomes" id="UP000315133">
    <property type="component" value="Unassembled WGS sequence"/>
</dbReference>
<dbReference type="SMART" id="SM00421">
    <property type="entry name" value="HTH_LUXR"/>
    <property type="match status" value="1"/>
</dbReference>
<evidence type="ECO:0000313" key="3">
    <source>
        <dbReference type="Proteomes" id="UP000315133"/>
    </source>
</evidence>
<protein>
    <recommendedName>
        <fullName evidence="1">HTH luxR-type domain-containing protein</fullName>
    </recommendedName>
</protein>
<dbReference type="AlphaFoldDB" id="A0A543KK65"/>
<evidence type="ECO:0000313" key="2">
    <source>
        <dbReference type="EMBL" id="TQM95480.1"/>
    </source>
</evidence>
<proteinExistence type="predicted"/>
<keyword evidence="3" id="KW-1185">Reference proteome</keyword>
<name>A0A543KK65_9MICO</name>
<sequence>MLLYRHVLRSLPGTVADHAEAVGWSPRHTEETLTQLERLGLVRQAADGTVRVDDPRATVGRLLDSEEVELDSRRRRLLELRETLAAFEYDYRRGLQLSGPRTPPWERVAPSEAGAAVDLLLRTSDGPLLQVIRYIEYGPGHDEEVQRQRRRWIAEGRGARTVFSQHVLESPRWAAFAEARAVGGEQQRFLPMDSIPRSFGVFGRSGVVLPTGGVDEDYLLVREPVLIDAFTVLFEELWRRAEPALGQDASEGEIRLLELLALGFKDEAIARQLGLSLRTVRRRIAALMEEHAADTRYQLGLAVGRLGLLDRGRR</sequence>
<dbReference type="InterPro" id="IPR016032">
    <property type="entry name" value="Sig_transdc_resp-reg_C-effctor"/>
</dbReference>
<dbReference type="GO" id="GO:0003677">
    <property type="term" value="F:DNA binding"/>
    <property type="evidence" value="ECO:0007669"/>
    <property type="project" value="InterPro"/>
</dbReference>
<dbReference type="InterPro" id="IPR036388">
    <property type="entry name" value="WH-like_DNA-bd_sf"/>
</dbReference>
<gene>
    <name evidence="2" type="ORF">FB476_0323</name>
</gene>
<feature type="domain" description="HTH luxR-type" evidence="1">
    <location>
        <begin position="246"/>
        <end position="303"/>
    </location>
</feature>